<dbReference type="PANTHER" id="PTHR42798:SF4">
    <property type="entry name" value="ABC TRANSPORTER DOMAIN-CONTAINING PROTEIN"/>
    <property type="match status" value="1"/>
</dbReference>
<dbReference type="InterPro" id="IPR003593">
    <property type="entry name" value="AAA+_ATPase"/>
</dbReference>
<keyword evidence="5" id="KW-0547">Nucleotide-binding</keyword>
<dbReference type="EMBL" id="FNJM01000009">
    <property type="protein sequence ID" value="SDP61980.1"/>
    <property type="molecule type" value="Genomic_DNA"/>
</dbReference>
<dbReference type="SUPFAM" id="SSF52540">
    <property type="entry name" value="P-loop containing nucleoside triphosphate hydrolases"/>
    <property type="match status" value="1"/>
</dbReference>
<keyword evidence="12" id="KW-0449">Lipoprotein</keyword>
<evidence type="ECO:0000256" key="4">
    <source>
        <dbReference type="ARBA" id="ARBA00022692"/>
    </source>
</evidence>
<dbReference type="OrthoDB" id="2079174at2"/>
<evidence type="ECO:0000256" key="8">
    <source>
        <dbReference type="ARBA" id="ARBA00023136"/>
    </source>
</evidence>
<dbReference type="Proteomes" id="UP000198597">
    <property type="component" value="Unassembled WGS sequence"/>
</dbReference>
<keyword evidence="6" id="KW-0067">ATP-binding</keyword>
<evidence type="ECO:0000256" key="9">
    <source>
        <dbReference type="ARBA" id="ARBA00038388"/>
    </source>
</evidence>
<dbReference type="SMART" id="SM00382">
    <property type="entry name" value="AAA"/>
    <property type="match status" value="1"/>
</dbReference>
<keyword evidence="7 10" id="KW-1133">Transmembrane helix</keyword>
<dbReference type="RefSeq" id="WP_089971117.1">
    <property type="nucleotide sequence ID" value="NZ_FNJM01000009.1"/>
</dbReference>
<dbReference type="GO" id="GO:0016887">
    <property type="term" value="F:ATP hydrolysis activity"/>
    <property type="evidence" value="ECO:0007669"/>
    <property type="project" value="InterPro"/>
</dbReference>
<dbReference type="InterPro" id="IPR017871">
    <property type="entry name" value="ABC_transporter-like_CS"/>
</dbReference>
<dbReference type="PANTHER" id="PTHR42798">
    <property type="entry name" value="LIPOPROTEIN-RELEASING SYSTEM ATP-BINDING PROTEIN LOLD"/>
    <property type="match status" value="1"/>
</dbReference>
<evidence type="ECO:0000313" key="13">
    <source>
        <dbReference type="Proteomes" id="UP000198597"/>
    </source>
</evidence>
<dbReference type="Pfam" id="PF02687">
    <property type="entry name" value="FtsX"/>
    <property type="match status" value="1"/>
</dbReference>
<dbReference type="PROSITE" id="PS50893">
    <property type="entry name" value="ABC_TRANSPORTER_2"/>
    <property type="match status" value="1"/>
</dbReference>
<keyword evidence="13" id="KW-1185">Reference proteome</keyword>
<keyword evidence="2" id="KW-0813">Transport</keyword>
<evidence type="ECO:0000256" key="3">
    <source>
        <dbReference type="ARBA" id="ARBA00022475"/>
    </source>
</evidence>
<evidence type="ECO:0000256" key="6">
    <source>
        <dbReference type="ARBA" id="ARBA00022840"/>
    </source>
</evidence>
<feature type="domain" description="ABC transporter" evidence="11">
    <location>
        <begin position="2"/>
        <end position="236"/>
    </location>
</feature>
<evidence type="ECO:0000256" key="2">
    <source>
        <dbReference type="ARBA" id="ARBA00022448"/>
    </source>
</evidence>
<reference evidence="12 13" key="1">
    <citation type="submission" date="2016-10" db="EMBL/GenBank/DDBJ databases">
        <authorList>
            <person name="de Groot N.N."/>
        </authorList>
    </citation>
    <scope>NUCLEOTIDE SEQUENCE [LARGE SCALE GENOMIC DNA]</scope>
    <source>
        <strain evidence="12 13">DSM 12272</strain>
    </source>
</reference>
<dbReference type="AlphaFoldDB" id="A0A1H0U7D8"/>
<evidence type="ECO:0000256" key="1">
    <source>
        <dbReference type="ARBA" id="ARBA00004429"/>
    </source>
</evidence>
<evidence type="ECO:0000313" key="12">
    <source>
        <dbReference type="EMBL" id="SDP61980.1"/>
    </source>
</evidence>
<feature type="transmembrane region" description="Helical" evidence="10">
    <location>
        <begin position="275"/>
        <end position="297"/>
    </location>
</feature>
<sequence>MITLKNLSKNFDESKIYSNTNYSFKGNSFTCFLGPSGSGKTTLLNLIAGFDRDYSGDIIIDELNINSLSMDELCKYRFNNVGFIFQQYNLLKGYTSLENVLMGIHLNDSISEKEKERRAVELLTKLGLKGQINQSIETLSGGEKQRVAIARALVNNPKIILADEPTGALDSEATKSIMEILKEISKDRIVVVITHDEEVAAYADEVIELDNFNIKVYSDVNIIENKNLEYEDKNLEYEEGNDLRHKGSVEEEALIPKLSNNTAMKLSLKNFKIHMVKFIVAALIIAFGSVAFVGALASKNITNNLINEFKENNIFYNKGQVPVYDNGKIVNEDIKSIFNKLNAMDRVEDVYYQYKLENLKIIYNNKNLDMIIKVPTATSKETMAYGDMPRDGSFEIVISSNIANRMRSNIEDIIGEKIYLEYSNKNNEIEKVELTVSGLSNSSYQDFIVSTDVEKDIYGKYNIDENNPAAVSFDVKNFNDILSVDKELKADNISVFTKSLDIKAFQDSFTSLIKLYTVLSYLILIIGILISVVMLYKISIERYKEVGLLGALGYSMRNMKKIMVKESLYFSALSIVTSILLFKVLDIVYVMQFGYKLDLNVVSYLILMGLNLVLTVGISYVINMKLIKTEPAVALRK</sequence>
<dbReference type="InterPro" id="IPR017911">
    <property type="entry name" value="MacB-like_ATP-bd"/>
</dbReference>
<dbReference type="GO" id="GO:0005524">
    <property type="term" value="F:ATP binding"/>
    <property type="evidence" value="ECO:0007669"/>
    <property type="project" value="UniProtKB-KW"/>
</dbReference>
<evidence type="ECO:0000256" key="7">
    <source>
        <dbReference type="ARBA" id="ARBA00022989"/>
    </source>
</evidence>
<keyword evidence="4 10" id="KW-0812">Transmembrane</keyword>
<dbReference type="GO" id="GO:0005886">
    <property type="term" value="C:plasma membrane"/>
    <property type="evidence" value="ECO:0007669"/>
    <property type="project" value="UniProtKB-SubCell"/>
</dbReference>
<dbReference type="STRING" id="94869.SAMN04488529_10998"/>
<protein>
    <submittedName>
        <fullName evidence="12">ABC-type lipoprotein export system, ATPase component</fullName>
    </submittedName>
</protein>
<dbReference type="InterPro" id="IPR027417">
    <property type="entry name" value="P-loop_NTPase"/>
</dbReference>
<evidence type="ECO:0000256" key="10">
    <source>
        <dbReference type="SAM" id="Phobius"/>
    </source>
</evidence>
<organism evidence="12 13">
    <name type="scientific">Clostridium gasigenes</name>
    <dbReference type="NCBI Taxonomy" id="94869"/>
    <lineage>
        <taxon>Bacteria</taxon>
        <taxon>Bacillati</taxon>
        <taxon>Bacillota</taxon>
        <taxon>Clostridia</taxon>
        <taxon>Eubacteriales</taxon>
        <taxon>Clostridiaceae</taxon>
        <taxon>Clostridium</taxon>
    </lineage>
</organism>
<gene>
    <name evidence="12" type="ORF">SAMN04488529_10998</name>
</gene>
<proteinExistence type="inferred from homology"/>
<name>A0A1H0U7D8_9CLOT</name>
<comment type="similarity">
    <text evidence="9">Belongs to the ABC transporter superfamily. Macrolide exporter (TC 3.A.1.122) family.</text>
</comment>
<feature type="transmembrane region" description="Helical" evidence="10">
    <location>
        <begin position="515"/>
        <end position="536"/>
    </location>
</feature>
<dbReference type="Pfam" id="PF00005">
    <property type="entry name" value="ABC_tran"/>
    <property type="match status" value="1"/>
</dbReference>
<accession>A0A1H0U7D8</accession>
<evidence type="ECO:0000256" key="5">
    <source>
        <dbReference type="ARBA" id="ARBA00022741"/>
    </source>
</evidence>
<keyword evidence="3" id="KW-1003">Cell membrane</keyword>
<dbReference type="InterPro" id="IPR003439">
    <property type="entry name" value="ABC_transporter-like_ATP-bd"/>
</dbReference>
<dbReference type="CDD" id="cd03255">
    <property type="entry name" value="ABC_MJ0796_LolCDE_FtsE"/>
    <property type="match status" value="1"/>
</dbReference>
<keyword evidence="8 10" id="KW-0472">Membrane</keyword>
<comment type="subcellular location">
    <subcellularLocation>
        <location evidence="1">Cell inner membrane</location>
        <topology evidence="1">Multi-pass membrane protein</topology>
    </subcellularLocation>
</comment>
<feature type="transmembrane region" description="Helical" evidence="10">
    <location>
        <begin position="601"/>
        <end position="622"/>
    </location>
</feature>
<evidence type="ECO:0000259" key="11">
    <source>
        <dbReference type="PROSITE" id="PS50893"/>
    </source>
</evidence>
<dbReference type="InterPro" id="IPR003838">
    <property type="entry name" value="ABC3_permease_C"/>
</dbReference>
<dbReference type="PROSITE" id="PS00211">
    <property type="entry name" value="ABC_TRANSPORTER_1"/>
    <property type="match status" value="1"/>
</dbReference>
<feature type="transmembrane region" description="Helical" evidence="10">
    <location>
        <begin position="567"/>
        <end position="589"/>
    </location>
</feature>
<dbReference type="Gene3D" id="3.40.50.300">
    <property type="entry name" value="P-loop containing nucleotide triphosphate hydrolases"/>
    <property type="match status" value="1"/>
</dbReference>